<dbReference type="Pfam" id="PF12770">
    <property type="entry name" value="CHAT"/>
    <property type="match status" value="1"/>
</dbReference>
<organism evidence="2">
    <name type="scientific">Candidatus Kentrum eta</name>
    <dbReference type="NCBI Taxonomy" id="2126337"/>
    <lineage>
        <taxon>Bacteria</taxon>
        <taxon>Pseudomonadati</taxon>
        <taxon>Pseudomonadota</taxon>
        <taxon>Gammaproteobacteria</taxon>
        <taxon>Candidatus Kentrum</taxon>
    </lineage>
</organism>
<dbReference type="EMBL" id="CAADFG010000102">
    <property type="protein sequence ID" value="VFJ96303.1"/>
    <property type="molecule type" value="Genomic_DNA"/>
</dbReference>
<dbReference type="InterPro" id="IPR024983">
    <property type="entry name" value="CHAT_dom"/>
</dbReference>
<reference evidence="2" key="1">
    <citation type="submission" date="2019-02" db="EMBL/GenBank/DDBJ databases">
        <authorList>
            <person name="Gruber-Vodicka R. H."/>
            <person name="Seah K. B. B."/>
        </authorList>
    </citation>
    <scope>NUCLEOTIDE SEQUENCE</scope>
    <source>
        <strain evidence="4">BECK_SA2B12</strain>
        <strain evidence="3">BECK_SA2B15</strain>
        <strain evidence="2">BECK_SA2B20</strain>
    </source>
</reference>
<dbReference type="AlphaFoldDB" id="A0A450UBP0"/>
<feature type="domain" description="CHAT" evidence="1">
    <location>
        <begin position="774"/>
        <end position="1025"/>
    </location>
</feature>
<name>A0A450UBP0_9GAMM</name>
<accession>A0A450UBP0</accession>
<dbReference type="EMBL" id="CAADFJ010000140">
    <property type="protein sequence ID" value="VFK03670.1"/>
    <property type="molecule type" value="Genomic_DNA"/>
</dbReference>
<evidence type="ECO:0000313" key="2">
    <source>
        <dbReference type="EMBL" id="VFJ89629.1"/>
    </source>
</evidence>
<gene>
    <name evidence="3" type="ORF">BECKH772A_GA0070896_101022</name>
    <name evidence="2" type="ORF">BECKH772B_GA0070898_100062</name>
    <name evidence="4" type="ORF">BECKH772C_GA0070978_101402</name>
</gene>
<dbReference type="EMBL" id="CAADFI010000006">
    <property type="protein sequence ID" value="VFJ89629.1"/>
    <property type="molecule type" value="Genomic_DNA"/>
</dbReference>
<evidence type="ECO:0000313" key="3">
    <source>
        <dbReference type="EMBL" id="VFJ96303.1"/>
    </source>
</evidence>
<protein>
    <submittedName>
        <fullName evidence="2">CHAT domain-containing protein</fullName>
    </submittedName>
</protein>
<proteinExistence type="predicted"/>
<evidence type="ECO:0000313" key="4">
    <source>
        <dbReference type="EMBL" id="VFK03670.1"/>
    </source>
</evidence>
<sequence>MNPPNIFLAGIVVLAVGIIDSQNSGAYSEILLFAGIVILVKGISDLVKHHTYRGIRRVFNRYRKQSESQISSLRDRIRKQTREDITSDDVNFLMNDAWRLIHRIIVANRTNRTNRTDHLIDQLDFVAKEAHSRAELLPVSNGLTLAYQVIKTKNPDNLKKLCRDYLDNGKDTGLLNNLLKAFVDARQYDKALLVSDVYLDLSSQDGPNLAGLRKSAMSHFLVLLDSLSEYESEIYWCEKILEIMGKNESSDSLELRELRVRSLWYYAGAHVQKGRKQDREKAIEILKQAKETYERMLADDRITDEFKTQFTHQVHSFLSAFQETPDLSFQDKLYQVFGIEVPVSSHENPDLSSLKKNRLLIWLMVGKHIKGLRDKVSYYAAQGHAYGVSYWLSQIADMYSRVDPDTRRQISFKKAKKALDESLHYAEMWNVKERIIYYYYNVSKLYMNRAWIAPEGKYREELYDKAIEQIDSAITEIEEITADLPTLYRWSIERAYFLEHFAFVFLRQYELLAERGRFWDALRILERLKAKNLLDLVGLERKFYDDQNRQHRLHECLLDVMEKRERLPWVNWFQGLVHEARMDASSDDIEGENRRIVDIIDPNHLGQELDEQTAIAQFLVFPRDGRGEILLFVKQRDRDPRDFPESLWTLDHGFMFSRHRFGIEGSSNPHQLEIEEFDATNVMQQESKFFLHLERLSERWQETLGEFESRVKEEINNGPYRKYSNMSFRPIGCSPTPNEFPIMLNGVEITDDELDSWNKRLSSLMKELLTELDWDLFLKRQISALKKLGIRRLVIIPHHLFSLYPIHAFPGLGNEGCLIDTFDISYGPSLGVMLFAQSRQRAEINTQNIVYVHPKGEFEPPDKSSDADEPSGAKIYNLEDLEGWIHGAREASILQFDCHGTFDSGTPLRSSLGSSTGEVINAAEVFLRVFLPDCHLVFLNACNTGERQVSAVDEQAGLEAAFLQSGAKEVISTLWPVENDVAEFLLQRLKSAKYSKSNETFCAAIRELKKSPKHRNLLSWAPFIHSAL</sequence>
<evidence type="ECO:0000259" key="1">
    <source>
        <dbReference type="Pfam" id="PF12770"/>
    </source>
</evidence>